<evidence type="ECO:0000256" key="1">
    <source>
        <dbReference type="SAM" id="Coils"/>
    </source>
</evidence>
<dbReference type="Proteomes" id="UP000800039">
    <property type="component" value="Unassembled WGS sequence"/>
</dbReference>
<dbReference type="InterPro" id="IPR015943">
    <property type="entry name" value="WD40/YVTN_repeat-like_dom_sf"/>
</dbReference>
<keyword evidence="1" id="KW-0175">Coiled coil</keyword>
<feature type="compositionally biased region" description="Polar residues" evidence="2">
    <location>
        <begin position="386"/>
        <end position="395"/>
    </location>
</feature>
<feature type="compositionally biased region" description="Polar residues" evidence="2">
    <location>
        <begin position="610"/>
        <end position="623"/>
    </location>
</feature>
<evidence type="ECO:0000256" key="2">
    <source>
        <dbReference type="SAM" id="MobiDB-lite"/>
    </source>
</evidence>
<evidence type="ECO:0008006" key="5">
    <source>
        <dbReference type="Google" id="ProtNLM"/>
    </source>
</evidence>
<comment type="caution">
    <text evidence="3">The sequence shown here is derived from an EMBL/GenBank/DDBJ whole genome shotgun (WGS) entry which is preliminary data.</text>
</comment>
<feature type="compositionally biased region" description="Low complexity" evidence="2">
    <location>
        <begin position="578"/>
        <end position="587"/>
    </location>
</feature>
<organism evidence="3 4">
    <name type="scientific">Cucurbitaria berberidis CBS 394.84</name>
    <dbReference type="NCBI Taxonomy" id="1168544"/>
    <lineage>
        <taxon>Eukaryota</taxon>
        <taxon>Fungi</taxon>
        <taxon>Dikarya</taxon>
        <taxon>Ascomycota</taxon>
        <taxon>Pezizomycotina</taxon>
        <taxon>Dothideomycetes</taxon>
        <taxon>Pleosporomycetidae</taxon>
        <taxon>Pleosporales</taxon>
        <taxon>Pleosporineae</taxon>
        <taxon>Cucurbitariaceae</taxon>
        <taxon>Cucurbitaria</taxon>
    </lineage>
</organism>
<feature type="compositionally biased region" description="Polar residues" evidence="2">
    <location>
        <begin position="526"/>
        <end position="554"/>
    </location>
</feature>
<feature type="compositionally biased region" description="Low complexity" evidence="2">
    <location>
        <begin position="428"/>
        <end position="438"/>
    </location>
</feature>
<protein>
    <recommendedName>
        <fullName evidence="5">WD40 repeat-like protein</fullName>
    </recommendedName>
</protein>
<accession>A0A9P4GAX8</accession>
<dbReference type="InterPro" id="IPR036322">
    <property type="entry name" value="WD40_repeat_dom_sf"/>
</dbReference>
<sequence>MALIHQLPIDHSLFITTPNAIQYRSQLIDKSLFECETASGIVNACASKDNSGLTSVQAYSIPAAELLPSLPSHPSPPNTIAVSCNGDVLLSASPDPPMIYLHDRRWGGSAPVNFQPIDAHSPINCAVFHSSDGLESLSHTSFVLGFQDGSLAMYRLLVPPLSKYHKGSHTHRFQPQPLRVGALKKLHKAAMGGITAAALIPGYKSRVVSIGQDGRCRLHVSGPAICVSVVSDRSISSNIRNEKVLLLRGEATEDAGQVYEGLETLIAIGTQAGKVLVFNVLGLLIYEIAMGVPIVNVEWVGDMSAPSVLPNRKFSLSPEPRPVTDRLSKEIEVLTDEESGTVMKTASPFKRVGEFQAIPTAYTRDLFTNDLPQRMSRQSTRKRSDASSGSPLQVNRTHERPRRKSLIRPRIATETFESPVAAPRLPMSNSRAKSSSLSAPPLQESRRWPQVHQAPNVPPSSKARRLSASYASFSSQGSVSDQEFFTPPSTQRDKGKTPQRCVSQQASVTASKSSARFPPPLRSVSPDPSNIPSRLNLRPASQTFNPTFGTNQAERSAGPSIPAPKTPQRHVTIDAPGSSSSLDSLYSRPTSRVVKEASRRRSSIISTRTPQLTRPMTQRSDSSPKYLDGEMDEPKPKSASRARPALIKTSRRDFSYESGQRFEMGRRERVFTSVDEMQQLRDNTEMLRDDMQALREEFRALKDVLLGWRAGE</sequence>
<evidence type="ECO:0000313" key="3">
    <source>
        <dbReference type="EMBL" id="KAF1842267.1"/>
    </source>
</evidence>
<dbReference type="Gene3D" id="2.130.10.10">
    <property type="entry name" value="YVTN repeat-like/Quinoprotein amine dehydrogenase"/>
    <property type="match status" value="1"/>
</dbReference>
<dbReference type="EMBL" id="ML976618">
    <property type="protein sequence ID" value="KAF1842267.1"/>
    <property type="molecule type" value="Genomic_DNA"/>
</dbReference>
<dbReference type="RefSeq" id="XP_040784830.1">
    <property type="nucleotide sequence ID" value="XM_040931289.1"/>
</dbReference>
<evidence type="ECO:0000313" key="4">
    <source>
        <dbReference type="Proteomes" id="UP000800039"/>
    </source>
</evidence>
<name>A0A9P4GAX8_9PLEO</name>
<feature type="region of interest" description="Disordered" evidence="2">
    <location>
        <begin position="366"/>
        <end position="643"/>
    </location>
</feature>
<reference evidence="3" key="1">
    <citation type="submission" date="2020-01" db="EMBL/GenBank/DDBJ databases">
        <authorList>
            <consortium name="DOE Joint Genome Institute"/>
            <person name="Haridas S."/>
            <person name="Albert R."/>
            <person name="Binder M."/>
            <person name="Bloem J."/>
            <person name="Labutti K."/>
            <person name="Salamov A."/>
            <person name="Andreopoulos B."/>
            <person name="Baker S.E."/>
            <person name="Barry K."/>
            <person name="Bills G."/>
            <person name="Bluhm B.H."/>
            <person name="Cannon C."/>
            <person name="Castanera R."/>
            <person name="Culley D.E."/>
            <person name="Daum C."/>
            <person name="Ezra D."/>
            <person name="Gonzalez J.B."/>
            <person name="Henrissat B."/>
            <person name="Kuo A."/>
            <person name="Liang C."/>
            <person name="Lipzen A."/>
            <person name="Lutzoni F."/>
            <person name="Magnuson J."/>
            <person name="Mondo S."/>
            <person name="Nolan M."/>
            <person name="Ohm R."/>
            <person name="Pangilinan J."/>
            <person name="Park H.-J."/>
            <person name="Ramirez L."/>
            <person name="Alfaro M."/>
            <person name="Sun H."/>
            <person name="Tritt A."/>
            <person name="Yoshinaga Y."/>
            <person name="Zwiers L.-H."/>
            <person name="Turgeon B.G."/>
            <person name="Goodwin S.B."/>
            <person name="Spatafora J.W."/>
            <person name="Crous P.W."/>
            <person name="Grigoriev I.V."/>
        </authorList>
    </citation>
    <scope>NUCLEOTIDE SEQUENCE</scope>
    <source>
        <strain evidence="3">CBS 394.84</strain>
    </source>
</reference>
<proteinExistence type="predicted"/>
<dbReference type="GeneID" id="63848541"/>
<feature type="compositionally biased region" description="Polar residues" evidence="2">
    <location>
        <begin position="500"/>
        <end position="514"/>
    </location>
</feature>
<dbReference type="AlphaFoldDB" id="A0A9P4GAX8"/>
<feature type="coiled-coil region" evidence="1">
    <location>
        <begin position="677"/>
        <end position="704"/>
    </location>
</feature>
<keyword evidence="4" id="KW-1185">Reference proteome</keyword>
<feature type="compositionally biased region" description="Low complexity" evidence="2">
    <location>
        <begin position="467"/>
        <end position="480"/>
    </location>
</feature>
<gene>
    <name evidence="3" type="ORF">K460DRAFT_345953</name>
</gene>
<feature type="compositionally biased region" description="Polar residues" evidence="2">
    <location>
        <begin position="481"/>
        <end position="490"/>
    </location>
</feature>
<dbReference type="OrthoDB" id="5362656at2759"/>
<dbReference type="SUPFAM" id="SSF50978">
    <property type="entry name" value="WD40 repeat-like"/>
    <property type="match status" value="1"/>
</dbReference>